<accession>A0ABR3QSY0</accession>
<evidence type="ECO:0000313" key="3">
    <source>
        <dbReference type="Proteomes" id="UP001521785"/>
    </source>
</evidence>
<feature type="compositionally biased region" description="Acidic residues" evidence="1">
    <location>
        <begin position="136"/>
        <end position="146"/>
    </location>
</feature>
<feature type="compositionally biased region" description="Basic and acidic residues" evidence="1">
    <location>
        <begin position="92"/>
        <end position="121"/>
    </location>
</feature>
<feature type="compositionally biased region" description="Basic and acidic residues" evidence="1">
    <location>
        <begin position="271"/>
        <end position="280"/>
    </location>
</feature>
<feature type="region of interest" description="Disordered" evidence="1">
    <location>
        <begin position="271"/>
        <end position="304"/>
    </location>
</feature>
<organism evidence="2 3">
    <name type="scientific">Paraconiothyrium brasiliense</name>
    <dbReference type="NCBI Taxonomy" id="300254"/>
    <lineage>
        <taxon>Eukaryota</taxon>
        <taxon>Fungi</taxon>
        <taxon>Dikarya</taxon>
        <taxon>Ascomycota</taxon>
        <taxon>Pezizomycotina</taxon>
        <taxon>Dothideomycetes</taxon>
        <taxon>Pleosporomycetidae</taxon>
        <taxon>Pleosporales</taxon>
        <taxon>Massarineae</taxon>
        <taxon>Didymosphaeriaceae</taxon>
        <taxon>Paraconiothyrium</taxon>
    </lineage>
</organism>
<sequence length="329" mass="37318">MCYALLTTCSACTWTLSISYPRCSHAKAYALDPSACPHRMRRRYKASGLCLACKTSSTSTTQRRKERESLSVKPCEVRIEFRDTEVGVVEAGDKVRDEAEGREEERREDEVVQDRDVERKTRSGKGGRRRQLGSTYDEDSDGDAYVEDATPSVSISSASSDNAADLLPRKHKAGARPRVLPRPKTQTRKRRRSPGVLERIHGVAAVKQGRKGRPPRQKMVWPDRIDAREFELVEKERLANTQKRRSIERLMVRQKEAPKRLPPLQDTVSLESRRPLEHQLSRVQRQSCGSKAAEPVNASKPPYPSAVDGVYDLARIIALEASKRDKKWR</sequence>
<proteinExistence type="predicted"/>
<dbReference type="Proteomes" id="UP001521785">
    <property type="component" value="Unassembled WGS sequence"/>
</dbReference>
<feature type="compositionally biased region" description="Basic residues" evidence="1">
    <location>
        <begin position="169"/>
        <end position="193"/>
    </location>
</feature>
<dbReference type="EMBL" id="JAKJXO020000016">
    <property type="protein sequence ID" value="KAL1595230.1"/>
    <property type="molecule type" value="Genomic_DNA"/>
</dbReference>
<name>A0ABR3QSY0_9PLEO</name>
<keyword evidence="3" id="KW-1185">Reference proteome</keyword>
<feature type="compositionally biased region" description="Low complexity" evidence="1">
    <location>
        <begin position="148"/>
        <end position="165"/>
    </location>
</feature>
<reference evidence="2 3" key="1">
    <citation type="submission" date="2024-02" db="EMBL/GenBank/DDBJ databases">
        <title>De novo assembly and annotation of 12 fungi associated with fruit tree decline syndrome in Ontario, Canada.</title>
        <authorList>
            <person name="Sulman M."/>
            <person name="Ellouze W."/>
            <person name="Ilyukhin E."/>
        </authorList>
    </citation>
    <scope>NUCLEOTIDE SEQUENCE [LARGE SCALE GENOMIC DNA]</scope>
    <source>
        <strain evidence="2 3">M42-189</strain>
    </source>
</reference>
<protein>
    <submittedName>
        <fullName evidence="2">Uncharacterized protein</fullName>
    </submittedName>
</protein>
<comment type="caution">
    <text evidence="2">The sequence shown here is derived from an EMBL/GenBank/DDBJ whole genome shotgun (WGS) entry which is preliminary data.</text>
</comment>
<feature type="region of interest" description="Disordered" evidence="1">
    <location>
        <begin position="92"/>
        <end position="195"/>
    </location>
</feature>
<gene>
    <name evidence="2" type="ORF">SLS60_009918</name>
</gene>
<evidence type="ECO:0000256" key="1">
    <source>
        <dbReference type="SAM" id="MobiDB-lite"/>
    </source>
</evidence>
<evidence type="ECO:0000313" key="2">
    <source>
        <dbReference type="EMBL" id="KAL1595230.1"/>
    </source>
</evidence>
<feature type="compositionally biased region" description="Basic residues" evidence="1">
    <location>
        <begin position="122"/>
        <end position="131"/>
    </location>
</feature>